<accession>A0AC35GA13</accession>
<evidence type="ECO:0000313" key="1">
    <source>
        <dbReference type="Proteomes" id="UP000887580"/>
    </source>
</evidence>
<evidence type="ECO:0000313" key="2">
    <source>
        <dbReference type="WBParaSite" id="PS1159_v2.g3181.t1"/>
    </source>
</evidence>
<dbReference type="WBParaSite" id="PS1159_v2.g3181.t1">
    <property type="protein sequence ID" value="PS1159_v2.g3181.t1"/>
    <property type="gene ID" value="PS1159_v2.g3181"/>
</dbReference>
<organism evidence="1 2">
    <name type="scientific">Panagrolaimus sp. PS1159</name>
    <dbReference type="NCBI Taxonomy" id="55785"/>
    <lineage>
        <taxon>Eukaryota</taxon>
        <taxon>Metazoa</taxon>
        <taxon>Ecdysozoa</taxon>
        <taxon>Nematoda</taxon>
        <taxon>Chromadorea</taxon>
        <taxon>Rhabditida</taxon>
        <taxon>Tylenchina</taxon>
        <taxon>Panagrolaimomorpha</taxon>
        <taxon>Panagrolaimoidea</taxon>
        <taxon>Panagrolaimidae</taxon>
        <taxon>Panagrolaimus</taxon>
    </lineage>
</organism>
<sequence>MAVEKLILFSAVIFFLQQNAYGFNGNRIVNGSATPDEVFEFVTRLTMIVQGYGTYQAIERGQCTSTIISKRHILTAAHCIVLNKPIYENNYTSIFTSKWVRRIQGIAVEFRQKGKEMTREWEHMSLQTRTYFVPSYEPYRSFGDIAVIEFPEGTNLNITPITLASNYVEKEGDMGIAAGYGVYKVKINEKDGTEIRESPNVLQNVTLPIHPPTDCIPPLFLLCTISHESYTYFGDSGGPLMIERNGKFYQIGITSFGRRVNETSFESYTRISIYCNWIYNVTKGEVDCEKLPEESNVKP</sequence>
<dbReference type="Proteomes" id="UP000887580">
    <property type="component" value="Unplaced"/>
</dbReference>
<protein>
    <submittedName>
        <fullName evidence="2">Peptidase S1 domain-containing protein</fullName>
    </submittedName>
</protein>
<proteinExistence type="predicted"/>
<reference evidence="2" key="1">
    <citation type="submission" date="2022-11" db="UniProtKB">
        <authorList>
            <consortium name="WormBaseParasite"/>
        </authorList>
    </citation>
    <scope>IDENTIFICATION</scope>
</reference>
<name>A0AC35GA13_9BILA</name>